<feature type="transmembrane region" description="Helical" evidence="8">
    <location>
        <begin position="145"/>
        <end position="163"/>
    </location>
</feature>
<feature type="transmembrane region" description="Helical" evidence="8">
    <location>
        <begin position="332"/>
        <end position="352"/>
    </location>
</feature>
<keyword evidence="3" id="KW-0328">Glycosyltransferase</keyword>
<accession>E6PC72</accession>
<dbReference type="AlphaFoldDB" id="E6PC72"/>
<keyword evidence="5 8" id="KW-0812">Transmembrane</keyword>
<feature type="transmembrane region" description="Helical" evidence="8">
    <location>
        <begin position="210"/>
        <end position="230"/>
    </location>
</feature>
<evidence type="ECO:0000259" key="9">
    <source>
        <dbReference type="Pfam" id="PF13231"/>
    </source>
</evidence>
<keyword evidence="7 8" id="KW-0472">Membrane</keyword>
<evidence type="ECO:0000256" key="8">
    <source>
        <dbReference type="SAM" id="Phobius"/>
    </source>
</evidence>
<dbReference type="Pfam" id="PF13231">
    <property type="entry name" value="PMT_2"/>
    <property type="match status" value="1"/>
</dbReference>
<proteinExistence type="predicted"/>
<dbReference type="InterPro" id="IPR050297">
    <property type="entry name" value="LipidA_mod_glycosyltrf_83"/>
</dbReference>
<evidence type="ECO:0000313" key="10">
    <source>
        <dbReference type="EMBL" id="CBH74055.1"/>
    </source>
</evidence>
<reference evidence="10" key="1">
    <citation type="submission" date="2009-10" db="EMBL/GenBank/DDBJ databases">
        <title>Diversity of trophic interactions inside an arsenic-rich microbial ecosystem.</title>
        <authorList>
            <person name="Bertin P.N."/>
            <person name="Heinrich-Salmeron A."/>
            <person name="Pelletier E."/>
            <person name="Goulhen-Chollet F."/>
            <person name="Arsene-Ploetze F."/>
            <person name="Gallien S."/>
            <person name="Calteau A."/>
            <person name="Vallenet D."/>
            <person name="Casiot C."/>
            <person name="Chane-Woon-Ming B."/>
            <person name="Giloteaux L."/>
            <person name="Barakat M."/>
            <person name="Bonnefoy V."/>
            <person name="Bruneel O."/>
            <person name="Chandler M."/>
            <person name="Cleiss J."/>
            <person name="Duran R."/>
            <person name="Elbaz-Poulichet F."/>
            <person name="Fonknechten N."/>
            <person name="Lauga B."/>
            <person name="Mornico D."/>
            <person name="Ortet P."/>
            <person name="Schaeffer C."/>
            <person name="Siguier P."/>
            <person name="Alexander Thil Smith A."/>
            <person name="Van Dorsselaer A."/>
            <person name="Weissenbach J."/>
            <person name="Medigue C."/>
            <person name="Le Paslier D."/>
        </authorList>
    </citation>
    <scope>NUCLEOTIDE SEQUENCE</scope>
</reference>
<feature type="transmembrane region" description="Helical" evidence="8">
    <location>
        <begin position="118"/>
        <end position="139"/>
    </location>
</feature>
<gene>
    <name evidence="10" type="ORF">CARN1_1942</name>
</gene>
<organism evidence="10">
    <name type="scientific">mine drainage metagenome</name>
    <dbReference type="NCBI Taxonomy" id="410659"/>
    <lineage>
        <taxon>unclassified sequences</taxon>
        <taxon>metagenomes</taxon>
        <taxon>ecological metagenomes</taxon>
    </lineage>
</organism>
<feature type="transmembrane region" description="Helical" evidence="8">
    <location>
        <begin position="281"/>
        <end position="299"/>
    </location>
</feature>
<dbReference type="EMBL" id="CABL01000001">
    <property type="protein sequence ID" value="CBH74055.1"/>
    <property type="molecule type" value="Genomic_DNA"/>
</dbReference>
<sequence>MKSFRFFLLAICVFGAALRLHGIHNPILDHPNWRQGDTANIARNFYRLNGNILYPQTNYDGPPPHYVELELQIVPYLAASLYHFFGIHPIFGRLLTLGFSVATIAVLGLFGRWLFDDALAGLVAALAYAIFPGSIYYGRTFTPDATMVFFLTAALYATSRLLLEDRAVEPRRLARAAGLCTLALLAKPVALAGLFAALGPLIERLRAKHPIRPTALIVLGFVPLAILEMYDHAVRGHAQWLWASAIVSKHVLPHLLASLSSLHGFAWQLKHAAYGLNLFRLTMLGSIGSIVVLASLLVLPRVKARSRLLLPLWFLGAAFYTYAVIAVERVDYYLFLLLPPCALAIGAAAIWVRDRLGTGQRASIALALGGALLGAAVLIGGLTAIAPYYRYSKVAYRNAVALDRALPRGALPVIAHYGPDIFYYMDRFGWEEDPYLWTPFDEESAIAKGSHYFISIEDARFRKNLELCAWMSRFPLVRFPGVSWPVYHTSLAEILPGAHRRWRAFRRAERAGNGRAFLTAHGLCLLHSGKG</sequence>
<dbReference type="GO" id="GO:0008610">
    <property type="term" value="P:lipid biosynthetic process"/>
    <property type="evidence" value="ECO:0007669"/>
    <property type="project" value="UniProtKB-ARBA"/>
</dbReference>
<comment type="subcellular location">
    <subcellularLocation>
        <location evidence="1">Cell membrane</location>
        <topology evidence="1">Multi-pass membrane protein</topology>
    </subcellularLocation>
</comment>
<feature type="transmembrane region" description="Helical" evidence="8">
    <location>
        <begin position="308"/>
        <end position="326"/>
    </location>
</feature>
<evidence type="ECO:0000256" key="6">
    <source>
        <dbReference type="ARBA" id="ARBA00022989"/>
    </source>
</evidence>
<feature type="domain" description="Glycosyltransferase RgtA/B/C/D-like" evidence="9">
    <location>
        <begin position="74"/>
        <end position="219"/>
    </location>
</feature>
<comment type="caution">
    <text evidence="10">The sequence shown here is derived from an EMBL/GenBank/DDBJ whole genome shotgun (WGS) entry which is preliminary data.</text>
</comment>
<protein>
    <submittedName>
        <fullName evidence="10">Putative 4-amino-4-deoxy-L-arabinose transferase and related glycosyltransferases of PMT family-like</fullName>
    </submittedName>
</protein>
<name>E6PC72_9ZZZZ</name>
<keyword evidence="2" id="KW-1003">Cell membrane</keyword>
<dbReference type="GO" id="GO:0005886">
    <property type="term" value="C:plasma membrane"/>
    <property type="evidence" value="ECO:0007669"/>
    <property type="project" value="UniProtKB-SubCell"/>
</dbReference>
<feature type="transmembrane region" description="Helical" evidence="8">
    <location>
        <begin position="364"/>
        <end position="389"/>
    </location>
</feature>
<dbReference type="PANTHER" id="PTHR33908:SF11">
    <property type="entry name" value="MEMBRANE PROTEIN"/>
    <property type="match status" value="1"/>
</dbReference>
<evidence type="ECO:0000256" key="5">
    <source>
        <dbReference type="ARBA" id="ARBA00022692"/>
    </source>
</evidence>
<feature type="transmembrane region" description="Helical" evidence="8">
    <location>
        <begin position="175"/>
        <end position="198"/>
    </location>
</feature>
<evidence type="ECO:0000256" key="2">
    <source>
        <dbReference type="ARBA" id="ARBA00022475"/>
    </source>
</evidence>
<feature type="transmembrane region" description="Helical" evidence="8">
    <location>
        <begin position="90"/>
        <end position="111"/>
    </location>
</feature>
<dbReference type="PANTHER" id="PTHR33908">
    <property type="entry name" value="MANNOSYLTRANSFERASE YKCB-RELATED"/>
    <property type="match status" value="1"/>
</dbReference>
<evidence type="ECO:0000256" key="7">
    <source>
        <dbReference type="ARBA" id="ARBA00023136"/>
    </source>
</evidence>
<dbReference type="InterPro" id="IPR038731">
    <property type="entry name" value="RgtA/B/C-like"/>
</dbReference>
<dbReference type="GO" id="GO:0016763">
    <property type="term" value="F:pentosyltransferase activity"/>
    <property type="evidence" value="ECO:0007669"/>
    <property type="project" value="TreeGrafter"/>
</dbReference>
<evidence type="ECO:0000256" key="1">
    <source>
        <dbReference type="ARBA" id="ARBA00004651"/>
    </source>
</evidence>
<keyword evidence="4 10" id="KW-0808">Transferase</keyword>
<evidence type="ECO:0000256" key="3">
    <source>
        <dbReference type="ARBA" id="ARBA00022676"/>
    </source>
</evidence>
<evidence type="ECO:0000256" key="4">
    <source>
        <dbReference type="ARBA" id="ARBA00022679"/>
    </source>
</evidence>
<keyword evidence="6 8" id="KW-1133">Transmembrane helix</keyword>